<dbReference type="InterPro" id="IPR036052">
    <property type="entry name" value="TrpB-like_PALP_sf"/>
</dbReference>
<evidence type="ECO:0000313" key="5">
    <source>
        <dbReference type="EMBL" id="PSK97186.1"/>
    </source>
</evidence>
<sequence length="312" mass="32803">MPIDTLRLDRIEAASRTIDPVFRDTPQIEDESLSRRLGRQTFVKFETLNPVRSFKGRGADFLLDDTGETRAVVCASAGNFGQGLAYVARSRGLSVRVFTAADANPAKIARMRGLGARVVVGGADFDDAKRAALDYSAGRDDCVFVEDGREPQIAEGAGTIGVELAPLELDTVVVPVGNGALIAGIGRWLKTYSPGTRVVGVCAAGAPAMAHSWRSGTPVSTGAARTSADGIAVRVPVPEAVEWMREVVDDVVLVDEDQIFDALRLLRDTLGVIAEPAAAVGVAALGVHDIPGARAATIITGNNFAPDLIKSL</sequence>
<dbReference type="EMBL" id="PYGA01000009">
    <property type="protein sequence ID" value="PSK97186.1"/>
    <property type="molecule type" value="Genomic_DNA"/>
</dbReference>
<protein>
    <submittedName>
        <fullName evidence="5">Threonine dehydratase</fullName>
    </submittedName>
</protein>
<organism evidence="5 6">
    <name type="scientific">Murinocardiopsis flavida</name>
    <dbReference type="NCBI Taxonomy" id="645275"/>
    <lineage>
        <taxon>Bacteria</taxon>
        <taxon>Bacillati</taxon>
        <taxon>Actinomycetota</taxon>
        <taxon>Actinomycetes</taxon>
        <taxon>Streptosporangiales</taxon>
        <taxon>Nocardiopsidaceae</taxon>
        <taxon>Murinocardiopsis</taxon>
    </lineage>
</organism>
<accession>A0A2P8DIY1</accession>
<feature type="domain" description="Tryptophan synthase beta chain-like PALP" evidence="4">
    <location>
        <begin position="20"/>
        <end position="301"/>
    </location>
</feature>
<evidence type="ECO:0000313" key="6">
    <source>
        <dbReference type="Proteomes" id="UP000240542"/>
    </source>
</evidence>
<reference evidence="5 6" key="1">
    <citation type="submission" date="2018-03" db="EMBL/GenBank/DDBJ databases">
        <title>Genomic Encyclopedia of Archaeal and Bacterial Type Strains, Phase II (KMG-II): from individual species to whole genera.</title>
        <authorList>
            <person name="Goeker M."/>
        </authorList>
    </citation>
    <scope>NUCLEOTIDE SEQUENCE [LARGE SCALE GENOMIC DNA]</scope>
    <source>
        <strain evidence="5 6">DSM 45312</strain>
    </source>
</reference>
<dbReference type="Pfam" id="PF00291">
    <property type="entry name" value="PALP"/>
    <property type="match status" value="1"/>
</dbReference>
<name>A0A2P8DIY1_9ACTN</name>
<evidence type="ECO:0000256" key="1">
    <source>
        <dbReference type="ARBA" id="ARBA00001933"/>
    </source>
</evidence>
<dbReference type="RefSeq" id="WP_106583573.1">
    <property type="nucleotide sequence ID" value="NZ_PYGA01000009.1"/>
</dbReference>
<evidence type="ECO:0000256" key="2">
    <source>
        <dbReference type="ARBA" id="ARBA00022898"/>
    </source>
</evidence>
<comment type="cofactor">
    <cofactor evidence="1">
        <name>pyridoxal 5'-phosphate</name>
        <dbReference type="ChEBI" id="CHEBI:597326"/>
    </cofactor>
</comment>
<keyword evidence="3" id="KW-0456">Lyase</keyword>
<dbReference type="SUPFAM" id="SSF53686">
    <property type="entry name" value="Tryptophan synthase beta subunit-like PLP-dependent enzymes"/>
    <property type="match status" value="1"/>
</dbReference>
<dbReference type="AlphaFoldDB" id="A0A2P8DIY1"/>
<dbReference type="InterPro" id="IPR001926">
    <property type="entry name" value="TrpB-like_PALP"/>
</dbReference>
<dbReference type="Proteomes" id="UP000240542">
    <property type="component" value="Unassembled WGS sequence"/>
</dbReference>
<proteinExistence type="predicted"/>
<dbReference type="PANTHER" id="PTHR48078">
    <property type="entry name" value="THREONINE DEHYDRATASE, MITOCHONDRIAL-RELATED"/>
    <property type="match status" value="1"/>
</dbReference>
<gene>
    <name evidence="5" type="ORF">CLV63_109190</name>
</gene>
<dbReference type="GO" id="GO:0006565">
    <property type="term" value="P:L-serine catabolic process"/>
    <property type="evidence" value="ECO:0007669"/>
    <property type="project" value="TreeGrafter"/>
</dbReference>
<dbReference type="Gene3D" id="3.40.50.1100">
    <property type="match status" value="2"/>
</dbReference>
<dbReference type="OrthoDB" id="9811476at2"/>
<evidence type="ECO:0000256" key="3">
    <source>
        <dbReference type="ARBA" id="ARBA00023239"/>
    </source>
</evidence>
<keyword evidence="6" id="KW-1185">Reference proteome</keyword>
<dbReference type="GO" id="GO:0003941">
    <property type="term" value="F:L-serine ammonia-lyase activity"/>
    <property type="evidence" value="ECO:0007669"/>
    <property type="project" value="TreeGrafter"/>
</dbReference>
<comment type="caution">
    <text evidence="5">The sequence shown here is derived from an EMBL/GenBank/DDBJ whole genome shotgun (WGS) entry which is preliminary data.</text>
</comment>
<dbReference type="GO" id="GO:0009097">
    <property type="term" value="P:isoleucine biosynthetic process"/>
    <property type="evidence" value="ECO:0007669"/>
    <property type="project" value="TreeGrafter"/>
</dbReference>
<dbReference type="InterPro" id="IPR050147">
    <property type="entry name" value="Ser/Thr_Dehydratase"/>
</dbReference>
<evidence type="ECO:0000259" key="4">
    <source>
        <dbReference type="Pfam" id="PF00291"/>
    </source>
</evidence>
<keyword evidence="2" id="KW-0663">Pyridoxal phosphate</keyword>